<name>A0ACC1BU30_9ROSI</name>
<organism evidence="1 2">
    <name type="scientific">Pistacia atlantica</name>
    <dbReference type="NCBI Taxonomy" id="434234"/>
    <lineage>
        <taxon>Eukaryota</taxon>
        <taxon>Viridiplantae</taxon>
        <taxon>Streptophyta</taxon>
        <taxon>Embryophyta</taxon>
        <taxon>Tracheophyta</taxon>
        <taxon>Spermatophyta</taxon>
        <taxon>Magnoliopsida</taxon>
        <taxon>eudicotyledons</taxon>
        <taxon>Gunneridae</taxon>
        <taxon>Pentapetalae</taxon>
        <taxon>rosids</taxon>
        <taxon>malvids</taxon>
        <taxon>Sapindales</taxon>
        <taxon>Anacardiaceae</taxon>
        <taxon>Pistacia</taxon>
    </lineage>
</organism>
<comment type="caution">
    <text evidence="1">The sequence shown here is derived from an EMBL/GenBank/DDBJ whole genome shotgun (WGS) entry which is preliminary data.</text>
</comment>
<protein>
    <submittedName>
        <fullName evidence="1">Uncharacterized protein</fullName>
    </submittedName>
</protein>
<dbReference type="Proteomes" id="UP001164250">
    <property type="component" value="Chromosome 3"/>
</dbReference>
<gene>
    <name evidence="1" type="ORF">Patl1_05292</name>
</gene>
<accession>A0ACC1BU30</accession>
<evidence type="ECO:0000313" key="2">
    <source>
        <dbReference type="Proteomes" id="UP001164250"/>
    </source>
</evidence>
<reference evidence="2" key="1">
    <citation type="journal article" date="2023" name="G3 (Bethesda)">
        <title>Genome assembly and association tests identify interacting loci associated with vigor, precocity, and sex in interspecific pistachio rootstocks.</title>
        <authorList>
            <person name="Palmer W."/>
            <person name="Jacygrad E."/>
            <person name="Sagayaradj S."/>
            <person name="Cavanaugh K."/>
            <person name="Han R."/>
            <person name="Bertier L."/>
            <person name="Beede B."/>
            <person name="Kafkas S."/>
            <person name="Golino D."/>
            <person name="Preece J."/>
            <person name="Michelmore R."/>
        </authorList>
    </citation>
    <scope>NUCLEOTIDE SEQUENCE [LARGE SCALE GENOMIC DNA]</scope>
</reference>
<dbReference type="EMBL" id="CM047899">
    <property type="protein sequence ID" value="KAJ0102447.1"/>
    <property type="molecule type" value="Genomic_DNA"/>
</dbReference>
<keyword evidence="2" id="KW-1185">Reference proteome</keyword>
<proteinExistence type="predicted"/>
<evidence type="ECO:0000313" key="1">
    <source>
        <dbReference type="EMBL" id="KAJ0102447.1"/>
    </source>
</evidence>
<sequence length="75" mass="8686">MTMALTLKLDFGFDPQIDFFQTHCTSSFRNPFQKMSPRSKRPSTTRPRRNVGGEMMRDNVRLLQTATCSSVEVRE</sequence>